<evidence type="ECO:0000256" key="17">
    <source>
        <dbReference type="ARBA" id="ARBA00030571"/>
    </source>
</evidence>
<dbReference type="UniPathway" id="UPA00148">
    <property type="reaction ID" value="UER00236"/>
</dbReference>
<dbReference type="GO" id="GO:0005524">
    <property type="term" value="F:ATP binding"/>
    <property type="evidence" value="ECO:0007669"/>
    <property type="project" value="UniProtKB-KW"/>
</dbReference>
<dbReference type="AlphaFoldDB" id="I5AQY6"/>
<keyword evidence="15 19" id="KW-0342">GTP-binding</keyword>
<organism evidence="20 21">
    <name type="scientific">Eubacterium cellulosolvens (strain ATCC 43171 / JCM 9499 / 6)</name>
    <name type="common">Cillobacterium cellulosolvens</name>
    <dbReference type="NCBI Taxonomy" id="633697"/>
    <lineage>
        <taxon>Bacteria</taxon>
        <taxon>Bacillati</taxon>
        <taxon>Bacillota</taxon>
        <taxon>Clostridia</taxon>
        <taxon>Eubacteriales</taxon>
        <taxon>Eubacteriaceae</taxon>
        <taxon>Eubacterium</taxon>
    </lineage>
</organism>
<keyword evidence="21" id="KW-1185">Reference proteome</keyword>
<keyword evidence="13 20" id="KW-0418">Kinase</keyword>
<dbReference type="Proteomes" id="UP000005753">
    <property type="component" value="Chromosome"/>
</dbReference>
<dbReference type="Pfam" id="PF02283">
    <property type="entry name" value="CobU"/>
    <property type="match status" value="1"/>
</dbReference>
<evidence type="ECO:0000256" key="10">
    <source>
        <dbReference type="ARBA" id="ARBA00022573"/>
    </source>
</evidence>
<keyword evidence="10" id="KW-0169">Cobalamin biosynthesis</keyword>
<evidence type="ECO:0000256" key="6">
    <source>
        <dbReference type="ARBA" id="ARBA00005159"/>
    </source>
</evidence>
<dbReference type="GO" id="GO:0043752">
    <property type="term" value="F:adenosylcobinamide kinase activity"/>
    <property type="evidence" value="ECO:0007669"/>
    <property type="project" value="UniProtKB-EC"/>
</dbReference>
<evidence type="ECO:0000256" key="18">
    <source>
        <dbReference type="PIRSR" id="PIRSR006135-1"/>
    </source>
</evidence>
<evidence type="ECO:0000256" key="4">
    <source>
        <dbReference type="ARBA" id="ARBA00003889"/>
    </source>
</evidence>
<dbReference type="GO" id="GO:0008820">
    <property type="term" value="F:cobinamide phosphate guanylyltransferase activity"/>
    <property type="evidence" value="ECO:0007669"/>
    <property type="project" value="UniProtKB-EC"/>
</dbReference>
<feature type="binding site" evidence="19">
    <location>
        <begin position="7"/>
        <end position="14"/>
    </location>
    <ligand>
        <name>GTP</name>
        <dbReference type="ChEBI" id="CHEBI:37565"/>
    </ligand>
</feature>
<comment type="catalytic activity">
    <reaction evidence="1">
        <text>adenosylcob(III)inamide + ATP = adenosylcob(III)inamide phosphate + ADP + H(+)</text>
        <dbReference type="Rhea" id="RHEA:15769"/>
        <dbReference type="ChEBI" id="CHEBI:2480"/>
        <dbReference type="ChEBI" id="CHEBI:15378"/>
        <dbReference type="ChEBI" id="CHEBI:30616"/>
        <dbReference type="ChEBI" id="CHEBI:58502"/>
        <dbReference type="ChEBI" id="CHEBI:456216"/>
        <dbReference type="EC" id="2.7.1.156"/>
    </reaction>
</comment>
<feature type="binding site" evidence="19">
    <location>
        <position position="64"/>
    </location>
    <ligand>
        <name>GTP</name>
        <dbReference type="ChEBI" id="CHEBI:37565"/>
    </ligand>
</feature>
<dbReference type="GO" id="GO:0005525">
    <property type="term" value="F:GTP binding"/>
    <property type="evidence" value="ECO:0007669"/>
    <property type="project" value="UniProtKB-KW"/>
</dbReference>
<protein>
    <recommendedName>
        <fullName evidence="16">Adenosylcobinamide kinase</fullName>
        <ecNumber evidence="8">2.7.1.156</ecNumber>
        <ecNumber evidence="9">2.7.7.62</ecNumber>
    </recommendedName>
    <alternativeName>
        <fullName evidence="17">Adenosylcobinamide-phosphate guanylyltransferase</fullName>
    </alternativeName>
</protein>
<evidence type="ECO:0000256" key="19">
    <source>
        <dbReference type="PIRSR" id="PIRSR006135-2"/>
    </source>
</evidence>
<sequence length="177" mass="19685">MIHLITGGSASGKSAYAEQLIRVETKDTGRIYLATMVKGNDSENAARIQKHRDRRESLYFQTIEQATGLKDLEIPKGSTVLLEDVPNLLANEMFSPAGNMDLAVSSVLDGLHHLMEQAGNLYIVTGEVFTEGIEVYDDMTLRYLENLGRIHQDLGKRADAVTEVVYGIPVKIKEYEK</sequence>
<keyword evidence="14" id="KW-0067">ATP-binding</keyword>
<evidence type="ECO:0000256" key="16">
    <source>
        <dbReference type="ARBA" id="ARBA00029570"/>
    </source>
</evidence>
<keyword evidence="20" id="KW-0548">Nucleotidyltransferase</keyword>
<reference evidence="20 21" key="1">
    <citation type="submission" date="2010-08" db="EMBL/GenBank/DDBJ databases">
        <authorList>
            <consortium name="US DOE Joint Genome Institute (JGI-PGF)"/>
            <person name="Lucas S."/>
            <person name="Copeland A."/>
            <person name="Lapidus A."/>
            <person name="Cheng J.-F."/>
            <person name="Bruce D."/>
            <person name="Goodwin L."/>
            <person name="Pitluck S."/>
            <person name="Land M.L."/>
            <person name="Hauser L."/>
            <person name="Chang Y.-J."/>
            <person name="Anderson I.J."/>
            <person name="Johnson E."/>
            <person name="Mulhopadhyay B."/>
            <person name="Kyrpides N."/>
            <person name="Woyke T.J."/>
        </authorList>
    </citation>
    <scope>NUCLEOTIDE SEQUENCE [LARGE SCALE GENOMIC DNA]</scope>
    <source>
        <strain evidence="20 21">6</strain>
    </source>
</reference>
<dbReference type="Gene3D" id="3.40.50.300">
    <property type="entry name" value="P-loop containing nucleotide triphosphate hydrolases"/>
    <property type="match status" value="1"/>
</dbReference>
<dbReference type="PIRSF" id="PIRSF006135">
    <property type="entry name" value="CobU"/>
    <property type="match status" value="1"/>
</dbReference>
<dbReference type="EC" id="2.7.1.156" evidence="8"/>
<comment type="catalytic activity">
    <reaction evidence="2">
        <text>adenosylcob(III)inamide phosphate + GTP + H(+) = adenosylcob(III)inamide-GDP + diphosphate</text>
        <dbReference type="Rhea" id="RHEA:22712"/>
        <dbReference type="ChEBI" id="CHEBI:15378"/>
        <dbReference type="ChEBI" id="CHEBI:33019"/>
        <dbReference type="ChEBI" id="CHEBI:37565"/>
        <dbReference type="ChEBI" id="CHEBI:58502"/>
        <dbReference type="ChEBI" id="CHEBI:60487"/>
        <dbReference type="EC" id="2.7.7.62"/>
    </reaction>
</comment>
<proteinExistence type="inferred from homology"/>
<dbReference type="HOGENOM" id="CLU_094161_1_1_9"/>
<dbReference type="STRING" id="633697.EubceDRAFT1_0349"/>
<evidence type="ECO:0000256" key="14">
    <source>
        <dbReference type="ARBA" id="ARBA00022840"/>
    </source>
</evidence>
<feature type="binding site" evidence="19">
    <location>
        <begin position="52"/>
        <end position="55"/>
    </location>
    <ligand>
        <name>GTP</name>
        <dbReference type="ChEBI" id="CHEBI:37565"/>
    </ligand>
</feature>
<dbReference type="GO" id="GO:0009236">
    <property type="term" value="P:cobalamin biosynthetic process"/>
    <property type="evidence" value="ECO:0007669"/>
    <property type="project" value="UniProtKB-UniPathway"/>
</dbReference>
<evidence type="ECO:0000256" key="1">
    <source>
        <dbReference type="ARBA" id="ARBA00000312"/>
    </source>
</evidence>
<comment type="catalytic activity">
    <reaction evidence="3">
        <text>adenosylcob(III)inamide + GTP = adenosylcob(III)inamide phosphate + GDP + H(+)</text>
        <dbReference type="Rhea" id="RHEA:15765"/>
        <dbReference type="ChEBI" id="CHEBI:2480"/>
        <dbReference type="ChEBI" id="CHEBI:15378"/>
        <dbReference type="ChEBI" id="CHEBI:37565"/>
        <dbReference type="ChEBI" id="CHEBI:58189"/>
        <dbReference type="ChEBI" id="CHEBI:58502"/>
        <dbReference type="EC" id="2.7.1.156"/>
    </reaction>
</comment>
<feature type="active site" description="GMP-histidine intermediate" evidence="18">
    <location>
        <position position="51"/>
    </location>
</feature>
<dbReference type="EMBL" id="CM001487">
    <property type="protein sequence ID" value="EIM56209.1"/>
    <property type="molecule type" value="Genomic_DNA"/>
</dbReference>
<name>I5AQY6_EUBC6</name>
<evidence type="ECO:0000256" key="12">
    <source>
        <dbReference type="ARBA" id="ARBA00022741"/>
    </source>
</evidence>
<dbReference type="InterPro" id="IPR027417">
    <property type="entry name" value="P-loop_NTPase"/>
</dbReference>
<evidence type="ECO:0000256" key="2">
    <source>
        <dbReference type="ARBA" id="ARBA00000711"/>
    </source>
</evidence>
<evidence type="ECO:0000256" key="5">
    <source>
        <dbReference type="ARBA" id="ARBA00004692"/>
    </source>
</evidence>
<evidence type="ECO:0000256" key="15">
    <source>
        <dbReference type="ARBA" id="ARBA00023134"/>
    </source>
</evidence>
<evidence type="ECO:0000256" key="7">
    <source>
        <dbReference type="ARBA" id="ARBA00007490"/>
    </source>
</evidence>
<evidence type="ECO:0000256" key="11">
    <source>
        <dbReference type="ARBA" id="ARBA00022679"/>
    </source>
</evidence>
<feature type="binding site" evidence="19">
    <location>
        <position position="83"/>
    </location>
    <ligand>
        <name>GTP</name>
        <dbReference type="ChEBI" id="CHEBI:37565"/>
    </ligand>
</feature>
<keyword evidence="11 20" id="KW-0808">Transferase</keyword>
<dbReference type="PANTHER" id="PTHR34848">
    <property type="match status" value="1"/>
</dbReference>
<comment type="pathway">
    <text evidence="5">Cofactor biosynthesis; adenosylcobalamin biosynthesis; adenosylcobalamin from cob(II)yrinate a,c-diamide: step 6/7.</text>
</comment>
<reference evidence="20 21" key="2">
    <citation type="submission" date="2012-02" db="EMBL/GenBank/DDBJ databases">
        <title>Improved High-Quality Draft sequence of Eubacterium cellulosolvens 6.</title>
        <authorList>
            <consortium name="US DOE Joint Genome Institute"/>
            <person name="Lucas S."/>
            <person name="Han J."/>
            <person name="Lapidus A."/>
            <person name="Cheng J.-F."/>
            <person name="Goodwin L."/>
            <person name="Pitluck S."/>
            <person name="Peters L."/>
            <person name="Mikhailova N."/>
            <person name="Gu W."/>
            <person name="Detter J.C."/>
            <person name="Han C."/>
            <person name="Tapia R."/>
            <person name="Land M."/>
            <person name="Hauser L."/>
            <person name="Kyrpides N."/>
            <person name="Ivanova N."/>
            <person name="Pagani I."/>
            <person name="Johnson E."/>
            <person name="Mukhopadhyay B."/>
            <person name="Anderson I."/>
            <person name="Woyke T."/>
        </authorList>
    </citation>
    <scope>NUCLEOTIDE SEQUENCE [LARGE SCALE GENOMIC DNA]</scope>
    <source>
        <strain evidence="20 21">6</strain>
    </source>
</reference>
<dbReference type="SUPFAM" id="SSF52540">
    <property type="entry name" value="P-loop containing nucleoside triphosphate hydrolases"/>
    <property type="match status" value="1"/>
</dbReference>
<dbReference type="PANTHER" id="PTHR34848:SF1">
    <property type="entry name" value="BIFUNCTIONAL ADENOSYLCOBALAMIN BIOSYNTHESIS PROTEIN COBU"/>
    <property type="match status" value="1"/>
</dbReference>
<evidence type="ECO:0000256" key="8">
    <source>
        <dbReference type="ARBA" id="ARBA00012016"/>
    </source>
</evidence>
<evidence type="ECO:0000256" key="9">
    <source>
        <dbReference type="ARBA" id="ARBA00012523"/>
    </source>
</evidence>
<evidence type="ECO:0000313" key="20">
    <source>
        <dbReference type="EMBL" id="EIM56209.1"/>
    </source>
</evidence>
<dbReference type="InterPro" id="IPR003203">
    <property type="entry name" value="CobU/CobP"/>
</dbReference>
<gene>
    <name evidence="20" type="ORF">EubceDRAFT1_0349</name>
</gene>
<dbReference type="eggNOG" id="COG2087">
    <property type="taxonomic scope" value="Bacteria"/>
</dbReference>
<evidence type="ECO:0000256" key="13">
    <source>
        <dbReference type="ARBA" id="ARBA00022777"/>
    </source>
</evidence>
<comment type="pathway">
    <text evidence="6">Cofactor biosynthesis; adenosylcobalamin biosynthesis; adenosylcobalamin from cob(II)yrinate a,c-diamide: step 5/7.</text>
</comment>
<evidence type="ECO:0000256" key="3">
    <source>
        <dbReference type="ARBA" id="ARBA00001522"/>
    </source>
</evidence>
<dbReference type="EC" id="2.7.7.62" evidence="9"/>
<comment type="function">
    <text evidence="4">Catalyzes ATP-dependent phosphorylation of adenosylcobinamide and addition of GMP to adenosylcobinamide phosphate.</text>
</comment>
<dbReference type="OrthoDB" id="9799422at2"/>
<evidence type="ECO:0000313" key="21">
    <source>
        <dbReference type="Proteomes" id="UP000005753"/>
    </source>
</evidence>
<accession>I5AQY6</accession>
<comment type="similarity">
    <text evidence="7">Belongs to the CobU/CobP family.</text>
</comment>
<keyword evidence="12 19" id="KW-0547">Nucleotide-binding</keyword>